<evidence type="ECO:0000256" key="1">
    <source>
        <dbReference type="SAM" id="MobiDB-lite"/>
    </source>
</evidence>
<evidence type="ECO:0000313" key="2">
    <source>
        <dbReference type="EMBL" id="MBA0871908.1"/>
    </source>
</evidence>
<keyword evidence="3" id="KW-1185">Reference proteome</keyword>
<protein>
    <submittedName>
        <fullName evidence="2">Uncharacterized protein</fullName>
    </submittedName>
</protein>
<name>A0A7J9MLT6_GOSSC</name>
<accession>A0A7J9MLT6</accession>
<gene>
    <name evidence="2" type="ORF">Goshw_001944</name>
</gene>
<dbReference type="AlphaFoldDB" id="A0A7J9MLT6"/>
<reference evidence="2 3" key="1">
    <citation type="journal article" date="2019" name="Genome Biol. Evol.">
        <title>Insights into the evolution of the New World diploid cottons (Gossypium, subgenus Houzingenia) based on genome sequencing.</title>
        <authorList>
            <person name="Grover C.E."/>
            <person name="Arick M.A. 2nd"/>
            <person name="Thrash A."/>
            <person name="Conover J.L."/>
            <person name="Sanders W.S."/>
            <person name="Peterson D.G."/>
            <person name="Frelichowski J.E."/>
            <person name="Scheffler J.A."/>
            <person name="Scheffler B.E."/>
            <person name="Wendel J.F."/>
        </authorList>
    </citation>
    <scope>NUCLEOTIDE SEQUENCE [LARGE SCALE GENOMIC DNA]</scope>
    <source>
        <strain evidence="2">1</strain>
        <tissue evidence="2">Leaf</tissue>
    </source>
</reference>
<feature type="non-terminal residue" evidence="2">
    <location>
        <position position="98"/>
    </location>
</feature>
<dbReference type="EMBL" id="JABFAF010000012">
    <property type="protein sequence ID" value="MBA0871908.1"/>
    <property type="molecule type" value="Genomic_DNA"/>
</dbReference>
<organism evidence="2 3">
    <name type="scientific">Gossypium schwendimanii</name>
    <name type="common">Cotton</name>
    <dbReference type="NCBI Taxonomy" id="34291"/>
    <lineage>
        <taxon>Eukaryota</taxon>
        <taxon>Viridiplantae</taxon>
        <taxon>Streptophyta</taxon>
        <taxon>Embryophyta</taxon>
        <taxon>Tracheophyta</taxon>
        <taxon>Spermatophyta</taxon>
        <taxon>Magnoliopsida</taxon>
        <taxon>eudicotyledons</taxon>
        <taxon>Gunneridae</taxon>
        <taxon>Pentapetalae</taxon>
        <taxon>rosids</taxon>
        <taxon>malvids</taxon>
        <taxon>Malvales</taxon>
        <taxon>Malvaceae</taxon>
        <taxon>Malvoideae</taxon>
        <taxon>Gossypium</taxon>
    </lineage>
</organism>
<evidence type="ECO:0000313" key="3">
    <source>
        <dbReference type="Proteomes" id="UP000593576"/>
    </source>
</evidence>
<sequence length="98" mass="11278">MRDWGPFEVLEQRGRETVGKAKPSVVNQEDSVRVKLECGQESDITSCHRDVQMSRTVRVKKRCKPRQKSRRKGKAKASRQDRGKSSQCYSEVATRALR</sequence>
<feature type="compositionally biased region" description="Basic residues" evidence="1">
    <location>
        <begin position="57"/>
        <end position="77"/>
    </location>
</feature>
<comment type="caution">
    <text evidence="2">The sequence shown here is derived from an EMBL/GenBank/DDBJ whole genome shotgun (WGS) entry which is preliminary data.</text>
</comment>
<feature type="region of interest" description="Disordered" evidence="1">
    <location>
        <begin position="55"/>
        <end position="98"/>
    </location>
</feature>
<proteinExistence type="predicted"/>
<dbReference type="Proteomes" id="UP000593576">
    <property type="component" value="Unassembled WGS sequence"/>
</dbReference>